<dbReference type="EMBL" id="CM001223">
    <property type="protein sequence ID" value="AES80920.2"/>
    <property type="molecule type" value="Genomic_DNA"/>
</dbReference>
<protein>
    <submittedName>
        <fullName evidence="1 2">Uncharacterized protein</fullName>
    </submittedName>
</protein>
<gene>
    <name evidence="2" type="primary">11430152</name>
    <name evidence="1" type="ordered locus">MTR_7g086520</name>
</gene>
<dbReference type="Proteomes" id="UP000002051">
    <property type="component" value="Unassembled WGS sequence"/>
</dbReference>
<evidence type="ECO:0000313" key="2">
    <source>
        <dbReference type="EnsemblPlants" id="AES80920"/>
    </source>
</evidence>
<accession>G7L1I6</accession>
<dbReference type="HOGENOM" id="CLU_1196433_0_0_1"/>
<evidence type="ECO:0000313" key="3">
    <source>
        <dbReference type="Proteomes" id="UP000002051"/>
    </source>
</evidence>
<reference evidence="2" key="3">
    <citation type="submission" date="2015-04" db="UniProtKB">
        <authorList>
            <consortium name="EnsemblPlants"/>
        </authorList>
    </citation>
    <scope>IDENTIFICATION</scope>
    <source>
        <strain evidence="2">cv. Jemalong A17</strain>
    </source>
</reference>
<dbReference type="EnsemblPlants" id="AES80920">
    <property type="protein sequence ID" value="AES80920"/>
    <property type="gene ID" value="MTR_7g086520"/>
</dbReference>
<keyword evidence="3" id="KW-1185">Reference proteome</keyword>
<accession>A0A0C3WBB9</accession>
<dbReference type="PaxDb" id="3880-AES80920"/>
<dbReference type="AlphaFoldDB" id="G7L1I6"/>
<evidence type="ECO:0000313" key="1">
    <source>
        <dbReference type="EMBL" id="AES80920.2"/>
    </source>
</evidence>
<dbReference type="KEGG" id="mtr:11430152"/>
<proteinExistence type="predicted"/>
<name>G7L1I6_MEDTR</name>
<dbReference type="ExpressionAtlas" id="G7L1I6">
    <property type="expression patterns" value="differential"/>
</dbReference>
<organism evidence="1 3">
    <name type="scientific">Medicago truncatula</name>
    <name type="common">Barrel medic</name>
    <name type="synonym">Medicago tribuloides</name>
    <dbReference type="NCBI Taxonomy" id="3880"/>
    <lineage>
        <taxon>Eukaryota</taxon>
        <taxon>Viridiplantae</taxon>
        <taxon>Streptophyta</taxon>
        <taxon>Embryophyta</taxon>
        <taxon>Tracheophyta</taxon>
        <taxon>Spermatophyta</taxon>
        <taxon>Magnoliopsida</taxon>
        <taxon>eudicotyledons</taxon>
        <taxon>Gunneridae</taxon>
        <taxon>Pentapetalae</taxon>
        <taxon>rosids</taxon>
        <taxon>fabids</taxon>
        <taxon>Fabales</taxon>
        <taxon>Fabaceae</taxon>
        <taxon>Papilionoideae</taxon>
        <taxon>50 kb inversion clade</taxon>
        <taxon>NPAAA clade</taxon>
        <taxon>Hologalegina</taxon>
        <taxon>IRL clade</taxon>
        <taxon>Trifolieae</taxon>
        <taxon>Medicago</taxon>
    </lineage>
</organism>
<reference evidence="1 3" key="2">
    <citation type="journal article" date="2014" name="BMC Genomics">
        <title>An improved genome release (version Mt4.0) for the model legume Medicago truncatula.</title>
        <authorList>
            <person name="Tang H."/>
            <person name="Krishnakumar V."/>
            <person name="Bidwell S."/>
            <person name="Rosen B."/>
            <person name="Chan A."/>
            <person name="Zhou S."/>
            <person name="Gentzbittel L."/>
            <person name="Childs K.L."/>
            <person name="Yandell M."/>
            <person name="Gundlach H."/>
            <person name="Mayer K.F."/>
            <person name="Schwartz D.C."/>
            <person name="Town C.D."/>
        </authorList>
    </citation>
    <scope>GENOME REANNOTATION</scope>
    <source>
        <strain evidence="2 3">cv. Jemalong A17</strain>
    </source>
</reference>
<sequence>MNGESEIDVLPPMDEGMAQAFDLLSQMDTFETVIPDINETVNILAGFRRSLLDEGSISEHTLRCLEIMVEIPMKRSVTSYQYPQADCLPKYYHLYLEDLERMCTRIVEKAKNPFRHMSALEADVTPFMNKLSEHNVVGSIFLKKLTAARVAFDTGDRECFRRLLDALNADIIILFLKLTPYFKLVKKLKRCLRFDDQFQFGFVANSNVANAVRVSDRAIIQWFTRILIELLD</sequence>
<reference evidence="1 3" key="1">
    <citation type="journal article" date="2011" name="Nature">
        <title>The Medicago genome provides insight into the evolution of rhizobial symbioses.</title>
        <authorList>
            <person name="Young N.D."/>
            <person name="Debelle F."/>
            <person name="Oldroyd G.E."/>
            <person name="Geurts R."/>
            <person name="Cannon S.B."/>
            <person name="Udvardi M.K."/>
            <person name="Benedito V.A."/>
            <person name="Mayer K.F."/>
            <person name="Gouzy J."/>
            <person name="Schoof H."/>
            <person name="Van de Peer Y."/>
            <person name="Proost S."/>
            <person name="Cook D.R."/>
            <person name="Meyers B.C."/>
            <person name="Spannagl M."/>
            <person name="Cheung F."/>
            <person name="De Mita S."/>
            <person name="Krishnakumar V."/>
            <person name="Gundlach H."/>
            <person name="Zhou S."/>
            <person name="Mudge J."/>
            <person name="Bharti A.K."/>
            <person name="Murray J.D."/>
            <person name="Naoumkina M.A."/>
            <person name="Rosen B."/>
            <person name="Silverstein K.A."/>
            <person name="Tang H."/>
            <person name="Rombauts S."/>
            <person name="Zhao P.X."/>
            <person name="Zhou P."/>
            <person name="Barbe V."/>
            <person name="Bardou P."/>
            <person name="Bechner M."/>
            <person name="Bellec A."/>
            <person name="Berger A."/>
            <person name="Berges H."/>
            <person name="Bidwell S."/>
            <person name="Bisseling T."/>
            <person name="Choisne N."/>
            <person name="Couloux A."/>
            <person name="Denny R."/>
            <person name="Deshpande S."/>
            <person name="Dai X."/>
            <person name="Doyle J.J."/>
            <person name="Dudez A.M."/>
            <person name="Farmer A.D."/>
            <person name="Fouteau S."/>
            <person name="Franken C."/>
            <person name="Gibelin C."/>
            <person name="Gish J."/>
            <person name="Goldstein S."/>
            <person name="Gonzalez A.J."/>
            <person name="Green P.J."/>
            <person name="Hallab A."/>
            <person name="Hartog M."/>
            <person name="Hua A."/>
            <person name="Humphray S.J."/>
            <person name="Jeong D.H."/>
            <person name="Jing Y."/>
            <person name="Jocker A."/>
            <person name="Kenton S.M."/>
            <person name="Kim D.J."/>
            <person name="Klee K."/>
            <person name="Lai H."/>
            <person name="Lang C."/>
            <person name="Lin S."/>
            <person name="Macmil S.L."/>
            <person name="Magdelenat G."/>
            <person name="Matthews L."/>
            <person name="McCorrison J."/>
            <person name="Monaghan E.L."/>
            <person name="Mun J.H."/>
            <person name="Najar F.Z."/>
            <person name="Nicholson C."/>
            <person name="Noirot C."/>
            <person name="O'Bleness M."/>
            <person name="Paule C.R."/>
            <person name="Poulain J."/>
            <person name="Prion F."/>
            <person name="Qin B."/>
            <person name="Qu C."/>
            <person name="Retzel E.F."/>
            <person name="Riddle C."/>
            <person name="Sallet E."/>
            <person name="Samain S."/>
            <person name="Samson N."/>
            <person name="Sanders I."/>
            <person name="Saurat O."/>
            <person name="Scarpelli C."/>
            <person name="Schiex T."/>
            <person name="Segurens B."/>
            <person name="Severin A.J."/>
            <person name="Sherrier D.J."/>
            <person name="Shi R."/>
            <person name="Sims S."/>
            <person name="Singer S.R."/>
            <person name="Sinharoy S."/>
            <person name="Sterck L."/>
            <person name="Viollet A."/>
            <person name="Wang B.B."/>
            <person name="Wang K."/>
            <person name="Wang M."/>
            <person name="Wang X."/>
            <person name="Warfsmann J."/>
            <person name="Weissenbach J."/>
            <person name="White D.D."/>
            <person name="White J.D."/>
            <person name="Wiley G.B."/>
            <person name="Wincker P."/>
            <person name="Xing Y."/>
            <person name="Yang L."/>
            <person name="Yao Z."/>
            <person name="Ying F."/>
            <person name="Zhai J."/>
            <person name="Zhou L."/>
            <person name="Zuber A."/>
            <person name="Denarie J."/>
            <person name="Dixon R.A."/>
            <person name="May G.D."/>
            <person name="Schwartz D.C."/>
            <person name="Rogers J."/>
            <person name="Quetier F."/>
            <person name="Town C.D."/>
            <person name="Roe B.A."/>
        </authorList>
    </citation>
    <scope>NUCLEOTIDE SEQUENCE [LARGE SCALE GENOMIC DNA]</scope>
    <source>
        <strain evidence="1">A17</strain>
        <strain evidence="2 3">cv. Jemalong A17</strain>
    </source>
</reference>